<feature type="non-terminal residue" evidence="1">
    <location>
        <position position="1"/>
    </location>
</feature>
<evidence type="ECO:0000313" key="1">
    <source>
        <dbReference type="EMBL" id="PON76587.1"/>
    </source>
</evidence>
<dbReference type="STRING" id="3476.A0A2P5DTG2"/>
<dbReference type="Proteomes" id="UP000237105">
    <property type="component" value="Unassembled WGS sequence"/>
</dbReference>
<name>A0A2P5DTG2_PARAD</name>
<dbReference type="PANTHER" id="PTHR32278">
    <property type="entry name" value="F-BOX DOMAIN-CONTAINING PROTEIN"/>
    <property type="match status" value="1"/>
</dbReference>
<sequence length="151" mass="17130">FEDVAQLIHACWFEFRGTIDIQILSPSTLYTAYLIFKATRHAHGFSNQAGNSTVRLVGGEKFIRTVVLSAKRRRRRIRNLNANTSMPRGRYNDHNYPGKRGDGWTEVELGEFFCNREQEGELEMSVIDVSSCGEGGLIVQWFEVIGQRGSS</sequence>
<dbReference type="OrthoDB" id="1918565at2759"/>
<dbReference type="PANTHER" id="PTHR32278:SF111">
    <property type="entry name" value="F-BOX PROTEIN PP2-B12-RELATED"/>
    <property type="match status" value="1"/>
</dbReference>
<evidence type="ECO:0000313" key="2">
    <source>
        <dbReference type="Proteomes" id="UP000237105"/>
    </source>
</evidence>
<protein>
    <submittedName>
        <fullName evidence="1">Phloem protein</fullName>
    </submittedName>
</protein>
<gene>
    <name evidence="1" type="ORF">PanWU01x14_032730</name>
</gene>
<reference evidence="2" key="1">
    <citation type="submission" date="2016-06" db="EMBL/GenBank/DDBJ databases">
        <title>Parallel loss of symbiosis genes in relatives of nitrogen-fixing non-legume Parasponia.</title>
        <authorList>
            <person name="Van Velzen R."/>
            <person name="Holmer R."/>
            <person name="Bu F."/>
            <person name="Rutten L."/>
            <person name="Van Zeijl A."/>
            <person name="Liu W."/>
            <person name="Santuari L."/>
            <person name="Cao Q."/>
            <person name="Sharma T."/>
            <person name="Shen D."/>
            <person name="Roswanjaya Y."/>
            <person name="Wardhani T."/>
            <person name="Kalhor M.S."/>
            <person name="Jansen J."/>
            <person name="Van den Hoogen J."/>
            <person name="Gungor B."/>
            <person name="Hartog M."/>
            <person name="Hontelez J."/>
            <person name="Verver J."/>
            <person name="Yang W.-C."/>
            <person name="Schijlen E."/>
            <person name="Repin R."/>
            <person name="Schilthuizen M."/>
            <person name="Schranz E."/>
            <person name="Heidstra R."/>
            <person name="Miyata K."/>
            <person name="Fedorova E."/>
            <person name="Kohlen W."/>
            <person name="Bisseling T."/>
            <person name="Smit S."/>
            <person name="Geurts R."/>
        </authorList>
    </citation>
    <scope>NUCLEOTIDE SEQUENCE [LARGE SCALE GENOMIC DNA]</scope>
    <source>
        <strain evidence="2">cv. WU1-14</strain>
    </source>
</reference>
<keyword evidence="2" id="KW-1185">Reference proteome</keyword>
<dbReference type="InterPro" id="IPR025886">
    <property type="entry name" value="PP2-like"/>
</dbReference>
<dbReference type="AlphaFoldDB" id="A0A2P5DTG2"/>
<dbReference type="EMBL" id="JXTB01000017">
    <property type="protein sequence ID" value="PON76587.1"/>
    <property type="molecule type" value="Genomic_DNA"/>
</dbReference>
<proteinExistence type="predicted"/>
<accession>A0A2P5DTG2</accession>
<organism evidence="1 2">
    <name type="scientific">Parasponia andersonii</name>
    <name type="common">Sponia andersonii</name>
    <dbReference type="NCBI Taxonomy" id="3476"/>
    <lineage>
        <taxon>Eukaryota</taxon>
        <taxon>Viridiplantae</taxon>
        <taxon>Streptophyta</taxon>
        <taxon>Embryophyta</taxon>
        <taxon>Tracheophyta</taxon>
        <taxon>Spermatophyta</taxon>
        <taxon>Magnoliopsida</taxon>
        <taxon>eudicotyledons</taxon>
        <taxon>Gunneridae</taxon>
        <taxon>Pentapetalae</taxon>
        <taxon>rosids</taxon>
        <taxon>fabids</taxon>
        <taxon>Rosales</taxon>
        <taxon>Cannabaceae</taxon>
        <taxon>Parasponia</taxon>
    </lineage>
</organism>
<comment type="caution">
    <text evidence="1">The sequence shown here is derived from an EMBL/GenBank/DDBJ whole genome shotgun (WGS) entry which is preliminary data.</text>
</comment>
<dbReference type="Pfam" id="PF14299">
    <property type="entry name" value="PP2"/>
    <property type="match status" value="1"/>
</dbReference>